<dbReference type="NCBIfam" id="TIGR00045">
    <property type="entry name" value="glycerate kinase"/>
    <property type="match status" value="1"/>
</dbReference>
<dbReference type="InterPro" id="IPR018197">
    <property type="entry name" value="Glycerate_kinase_RE-like"/>
</dbReference>
<dbReference type="PANTHER" id="PTHR21599">
    <property type="entry name" value="GLYCERATE KINASE"/>
    <property type="match status" value="1"/>
</dbReference>
<evidence type="ECO:0000313" key="5">
    <source>
        <dbReference type="EMBL" id="SIS42523.1"/>
    </source>
</evidence>
<dbReference type="OrthoDB" id="9774290at2"/>
<dbReference type="Gene3D" id="3.90.1510.10">
    <property type="entry name" value="Glycerate kinase, domain 2"/>
    <property type="match status" value="1"/>
</dbReference>
<dbReference type="InterPro" id="IPR004381">
    <property type="entry name" value="Glycerate_kinase"/>
</dbReference>
<evidence type="ECO:0000256" key="3">
    <source>
        <dbReference type="ARBA" id="ARBA00022777"/>
    </source>
</evidence>
<dbReference type="PANTHER" id="PTHR21599:SF0">
    <property type="entry name" value="GLYCERATE KINASE"/>
    <property type="match status" value="1"/>
</dbReference>
<dbReference type="GO" id="GO:0008887">
    <property type="term" value="F:glycerate kinase activity"/>
    <property type="evidence" value="ECO:0007669"/>
    <property type="project" value="UniProtKB-UniRule"/>
</dbReference>
<organism evidence="5 6">
    <name type="scientific">Salimicrobium flavidum</name>
    <dbReference type="NCBI Taxonomy" id="570947"/>
    <lineage>
        <taxon>Bacteria</taxon>
        <taxon>Bacillati</taxon>
        <taxon>Bacillota</taxon>
        <taxon>Bacilli</taxon>
        <taxon>Bacillales</taxon>
        <taxon>Bacillaceae</taxon>
        <taxon>Salimicrobium</taxon>
    </lineage>
</organism>
<sequence length="380" mass="40422">MNILISPDSFKGSLDAVEVADVIGDAFHTNYPGASIIKKPMADGGEGTLDALSTSIENEKMLVTATGPIGEELETWYMITKDNVAIIECANIAGLPIVPSEKKNPDFTTTLGIGEVIRHALDQGIRKFLIAIGGSSSNEGGFGMLKALGAEFLNEKKQPVGNYGRDLKTIEHIDLQELDPRIFESNIRIASDVTNPLTGEHGASQVYGPQKGATPSQIADYDYHLEKYSQRLEGVLGKKLAHREGAGAAGGLGFAFMCLESVLESGASLIAEAIQLESFVEKADLVITGEGQSDEQTLQGKAPSYVAALAGKQKVPVFLLSGSLKGDLDILNTTFDACFSITKAPATLEDCISNAESNLHDESSQIARALYVFNKKGGPQ</sequence>
<dbReference type="Proteomes" id="UP000187608">
    <property type="component" value="Unassembled WGS sequence"/>
</dbReference>
<gene>
    <name evidence="5" type="ORF">SAMN05421687_10357</name>
</gene>
<keyword evidence="3 4" id="KW-0418">Kinase</keyword>
<name>A0A1N7IZJ0_9BACI</name>
<protein>
    <submittedName>
        <fullName evidence="5">Glycerate kinase</fullName>
    </submittedName>
</protein>
<dbReference type="InterPro" id="IPR036129">
    <property type="entry name" value="Glycerate_kinase_sf"/>
</dbReference>
<proteinExistence type="inferred from homology"/>
<dbReference type="RefSeq" id="WP_076557522.1">
    <property type="nucleotide sequence ID" value="NZ_FTOC01000003.1"/>
</dbReference>
<evidence type="ECO:0000256" key="2">
    <source>
        <dbReference type="ARBA" id="ARBA00022679"/>
    </source>
</evidence>
<accession>A0A1N7IZJ0</accession>
<dbReference type="AlphaFoldDB" id="A0A1N7IZJ0"/>
<reference evidence="6" key="1">
    <citation type="submission" date="2017-01" db="EMBL/GenBank/DDBJ databases">
        <authorList>
            <person name="Varghese N."/>
            <person name="Submissions S."/>
        </authorList>
    </citation>
    <scope>NUCLEOTIDE SEQUENCE [LARGE SCALE GENOMIC DNA]</scope>
    <source>
        <strain evidence="6">DSM 23127</strain>
    </source>
</reference>
<dbReference type="SUPFAM" id="SSF110738">
    <property type="entry name" value="Glycerate kinase I"/>
    <property type="match status" value="1"/>
</dbReference>
<evidence type="ECO:0000256" key="1">
    <source>
        <dbReference type="ARBA" id="ARBA00006284"/>
    </source>
</evidence>
<evidence type="ECO:0000313" key="6">
    <source>
        <dbReference type="Proteomes" id="UP000187608"/>
    </source>
</evidence>
<comment type="similarity">
    <text evidence="1 4">Belongs to the glycerate kinase type-1 family.</text>
</comment>
<dbReference type="PIRSF" id="PIRSF006078">
    <property type="entry name" value="GlxK"/>
    <property type="match status" value="1"/>
</dbReference>
<dbReference type="STRING" id="570947.SAMN05421687_10357"/>
<dbReference type="EMBL" id="FTOC01000003">
    <property type="protein sequence ID" value="SIS42523.1"/>
    <property type="molecule type" value="Genomic_DNA"/>
</dbReference>
<dbReference type="GO" id="GO:0031388">
    <property type="term" value="P:organic acid phosphorylation"/>
    <property type="evidence" value="ECO:0007669"/>
    <property type="project" value="UniProtKB-UniRule"/>
</dbReference>
<keyword evidence="2 4" id="KW-0808">Transferase</keyword>
<dbReference type="Pfam" id="PF02595">
    <property type="entry name" value="Gly_kinase"/>
    <property type="match status" value="1"/>
</dbReference>
<dbReference type="Gene3D" id="3.40.50.10350">
    <property type="entry name" value="Glycerate kinase, domain 1"/>
    <property type="match status" value="1"/>
</dbReference>
<keyword evidence="6" id="KW-1185">Reference proteome</keyword>
<evidence type="ECO:0000256" key="4">
    <source>
        <dbReference type="PIRNR" id="PIRNR006078"/>
    </source>
</evidence>
<dbReference type="InterPro" id="IPR018193">
    <property type="entry name" value="Glyc_kinase_flavodox-like_fold"/>
</dbReference>